<gene>
    <name evidence="7" type="ORF">MSL71_18630</name>
</gene>
<keyword evidence="8" id="KW-1185">Reference proteome</keyword>
<evidence type="ECO:0000313" key="7">
    <source>
        <dbReference type="EMBL" id="VFQ44218.1"/>
    </source>
</evidence>
<dbReference type="SUPFAM" id="SSF53448">
    <property type="entry name" value="Nucleotide-diphospho-sugar transferases"/>
    <property type="match status" value="1"/>
</dbReference>
<sequence length="275" mass="29823">MICGKTIYDFNTTPPRHEGKTTLALPGHLWHTFPMKTHPAPFPTLTAIIPTLNEEAGIAEAVASLAMGGCFLDIVVADAGSTDATCSLAEAAGARVVRCTCKGRGLQIAEAWATCHGDVLVVLHADARFPAHGADAIRKILAHSAVPGGAFSMGFSPATARTRLIRGLNHLRCHTTGISFGDQCQFVRRSVLDGSGGFPPMKLMEDVELSLIMKRAGKPVLLPQRVTVSPRRWEATPFSRGVTRVLFLFFAYLIRRKMGRPPGDGGWYHKKYYTP</sequence>
<dbReference type="AlphaFoldDB" id="A0A4V6IL89"/>
<dbReference type="Proteomes" id="UP000507962">
    <property type="component" value="Unassembled WGS sequence"/>
</dbReference>
<evidence type="ECO:0000256" key="3">
    <source>
        <dbReference type="ARBA" id="ARBA00022676"/>
    </source>
</evidence>
<feature type="domain" description="Glycosyltransferase 2-like" evidence="6">
    <location>
        <begin position="47"/>
        <end position="131"/>
    </location>
</feature>
<evidence type="ECO:0000256" key="2">
    <source>
        <dbReference type="ARBA" id="ARBA00022475"/>
    </source>
</evidence>
<reference evidence="7 8" key="1">
    <citation type="submission" date="2019-03" db="EMBL/GenBank/DDBJ databases">
        <authorList>
            <person name="Nijsse B."/>
        </authorList>
    </citation>
    <scope>NUCLEOTIDE SEQUENCE [LARGE SCALE GENOMIC DNA]</scope>
    <source>
        <strain evidence="7">Desulfoluna butyratoxydans MSL71</strain>
    </source>
</reference>
<keyword evidence="5" id="KW-0472">Membrane</keyword>
<dbReference type="Gene3D" id="3.90.550.10">
    <property type="entry name" value="Spore Coat Polysaccharide Biosynthesis Protein SpsA, Chain A"/>
    <property type="match status" value="1"/>
</dbReference>
<keyword evidence="3" id="KW-0328">Glycosyltransferase</keyword>
<name>A0A4V6IL89_9BACT</name>
<dbReference type="PANTHER" id="PTHR43646">
    <property type="entry name" value="GLYCOSYLTRANSFERASE"/>
    <property type="match status" value="1"/>
</dbReference>
<evidence type="ECO:0000256" key="5">
    <source>
        <dbReference type="ARBA" id="ARBA00023136"/>
    </source>
</evidence>
<evidence type="ECO:0000313" key="8">
    <source>
        <dbReference type="Proteomes" id="UP000507962"/>
    </source>
</evidence>
<dbReference type="InterPro" id="IPR029044">
    <property type="entry name" value="Nucleotide-diphossugar_trans"/>
</dbReference>
<keyword evidence="2" id="KW-1003">Cell membrane</keyword>
<accession>A0A4V6IL89</accession>
<dbReference type="GO" id="GO:0005886">
    <property type="term" value="C:plasma membrane"/>
    <property type="evidence" value="ECO:0007669"/>
    <property type="project" value="UniProtKB-SubCell"/>
</dbReference>
<keyword evidence="4 7" id="KW-0808">Transferase</keyword>
<evidence type="ECO:0000256" key="4">
    <source>
        <dbReference type="ARBA" id="ARBA00022679"/>
    </source>
</evidence>
<organism evidence="7 8">
    <name type="scientific">Desulfoluna butyratoxydans</name>
    <dbReference type="NCBI Taxonomy" id="231438"/>
    <lineage>
        <taxon>Bacteria</taxon>
        <taxon>Pseudomonadati</taxon>
        <taxon>Thermodesulfobacteriota</taxon>
        <taxon>Desulfobacteria</taxon>
        <taxon>Desulfobacterales</taxon>
        <taxon>Desulfolunaceae</taxon>
        <taxon>Desulfoluna</taxon>
    </lineage>
</organism>
<dbReference type="GO" id="GO:0016757">
    <property type="term" value="F:glycosyltransferase activity"/>
    <property type="evidence" value="ECO:0007669"/>
    <property type="project" value="UniProtKB-KW"/>
</dbReference>
<proteinExistence type="predicted"/>
<dbReference type="EMBL" id="CAADHO010000003">
    <property type="protein sequence ID" value="VFQ44218.1"/>
    <property type="molecule type" value="Genomic_DNA"/>
</dbReference>
<evidence type="ECO:0000259" key="6">
    <source>
        <dbReference type="Pfam" id="PF00535"/>
    </source>
</evidence>
<comment type="subcellular location">
    <subcellularLocation>
        <location evidence="1">Cell membrane</location>
    </subcellularLocation>
</comment>
<dbReference type="Pfam" id="PF00535">
    <property type="entry name" value="Glycos_transf_2"/>
    <property type="match status" value="1"/>
</dbReference>
<dbReference type="InterPro" id="IPR001173">
    <property type="entry name" value="Glyco_trans_2-like"/>
</dbReference>
<evidence type="ECO:0000256" key="1">
    <source>
        <dbReference type="ARBA" id="ARBA00004236"/>
    </source>
</evidence>
<dbReference type="PANTHER" id="PTHR43646:SF2">
    <property type="entry name" value="GLYCOSYLTRANSFERASE 2-LIKE DOMAIN-CONTAINING PROTEIN"/>
    <property type="match status" value="1"/>
</dbReference>
<protein>
    <submittedName>
        <fullName evidence="7">Nucleotide-diphospho-sugar transferases</fullName>
    </submittedName>
</protein>